<keyword evidence="12" id="KW-1185">Reference proteome</keyword>
<sequence>MNTYKLLTPGPLTTTDTVKREMLVDRCTWDDDYKAITQEIRCRLLELAGVSDKEYTSVLMQGSGTFGVESVFSSIIGGQDKVLICSNGAYGERMTQICGRCRIPYIHYQQVYDKTPDASEVARILAEDPGITHVAMVHSETTSGILNDIQAVGKAVKAAGRTFIVDAMSSFGGMEIPVAEWGIDFLVSSANKCIQGVPGFSFIICRRDKLLASEGNARSLSLDLLDQWKCMEKDGKWRFTSPTHVVLAFAQALKELAAEGGIPARRRRYEENNCLLIREMEKMGFTAYIDSAHQGHIITTFFYPSETSFCFEDFYRYIKERGYAIYPGKLTDMDTFRIGNIGEIYPEDIQKLIHIISEFLVERKGEGK</sequence>
<dbReference type="InterPro" id="IPR000192">
    <property type="entry name" value="Aminotrans_V_dom"/>
</dbReference>
<evidence type="ECO:0000256" key="2">
    <source>
        <dbReference type="ARBA" id="ARBA00022576"/>
    </source>
</evidence>
<protein>
    <recommendedName>
        <fullName evidence="7">2-aminoethylphosphonate--pyruvate transaminase</fullName>
        <ecNumber evidence="7">2.6.1.37</ecNumber>
    </recommendedName>
    <alternativeName>
        <fullName evidence="7">2-aminoethylphosphonate aminotransferase</fullName>
    </alternativeName>
    <alternativeName>
        <fullName evidence="7">AEP transaminase</fullName>
        <shortName evidence="7">AEPT</shortName>
    </alternativeName>
</protein>
<dbReference type="InterPro" id="IPR024169">
    <property type="entry name" value="SP_NH2Trfase/AEP_transaminase"/>
</dbReference>
<dbReference type="InterPro" id="IPR015424">
    <property type="entry name" value="PyrdxlP-dep_Trfase"/>
</dbReference>
<dbReference type="SUPFAM" id="SSF53383">
    <property type="entry name" value="PLP-dependent transferases"/>
    <property type="match status" value="1"/>
</dbReference>
<dbReference type="HAMAP" id="MF_01376">
    <property type="entry name" value="PhnW_aminotrans_5"/>
    <property type="match status" value="1"/>
</dbReference>
<dbReference type="PANTHER" id="PTHR42778">
    <property type="entry name" value="2-AMINOETHYLPHOSPHONATE--PYRUVATE TRANSAMINASE"/>
    <property type="match status" value="1"/>
</dbReference>
<dbReference type="GO" id="GO:0047304">
    <property type="term" value="F:2-aminoethylphosphonate-pyruvate transaminase activity"/>
    <property type="evidence" value="ECO:0007669"/>
    <property type="project" value="UniProtKB-UniRule"/>
</dbReference>
<evidence type="ECO:0000256" key="8">
    <source>
        <dbReference type="PIRSR" id="PIRSR000524-1"/>
    </source>
</evidence>
<dbReference type="InterPro" id="IPR012703">
    <property type="entry name" value="NH2EtPonate_pyrv_transaminase"/>
</dbReference>
<accession>A0A4V2F5Y1</accession>
<comment type="cofactor">
    <cofactor evidence="1 7 9">
        <name>pyridoxal 5'-phosphate</name>
        <dbReference type="ChEBI" id="CHEBI:597326"/>
    </cofactor>
</comment>
<evidence type="ECO:0000256" key="6">
    <source>
        <dbReference type="ARBA" id="ARBA00049460"/>
    </source>
</evidence>
<dbReference type="EMBL" id="SGXF01000004">
    <property type="protein sequence ID" value="RZS94399.1"/>
    <property type="molecule type" value="Genomic_DNA"/>
</dbReference>
<dbReference type="NCBIfam" id="TIGR03301">
    <property type="entry name" value="PhnW-AepZ"/>
    <property type="match status" value="1"/>
</dbReference>
<feature type="binding site" evidence="8">
    <location>
        <position position="337"/>
    </location>
    <ligand>
        <name>substrate</name>
    </ligand>
</feature>
<dbReference type="InterPro" id="IPR015422">
    <property type="entry name" value="PyrdxlP-dep_Trfase_small"/>
</dbReference>
<dbReference type="EC" id="2.6.1.37" evidence="7"/>
<dbReference type="Pfam" id="PF00266">
    <property type="entry name" value="Aminotran_5"/>
    <property type="match status" value="1"/>
</dbReference>
<evidence type="ECO:0000256" key="9">
    <source>
        <dbReference type="PIRSR" id="PIRSR000524-50"/>
    </source>
</evidence>
<dbReference type="PANTHER" id="PTHR42778:SF1">
    <property type="entry name" value="2-AMINOETHYLPHOSPHONATE--PYRUVATE TRANSAMINASE"/>
    <property type="match status" value="1"/>
</dbReference>
<comment type="similarity">
    <text evidence="7">Belongs to the class-V pyridoxal-phosphate-dependent aminotransferase family. PhnW subfamily.</text>
</comment>
<dbReference type="PIRSF" id="PIRSF000524">
    <property type="entry name" value="SPT"/>
    <property type="match status" value="1"/>
</dbReference>
<evidence type="ECO:0000256" key="4">
    <source>
        <dbReference type="ARBA" id="ARBA00022898"/>
    </source>
</evidence>
<dbReference type="Gene3D" id="3.40.640.10">
    <property type="entry name" value="Type I PLP-dependent aspartate aminotransferase-like (Major domain)"/>
    <property type="match status" value="1"/>
</dbReference>
<keyword evidence="3 7" id="KW-0808">Transferase</keyword>
<evidence type="ECO:0000313" key="11">
    <source>
        <dbReference type="EMBL" id="RZS94399.1"/>
    </source>
</evidence>
<proteinExistence type="inferred from homology"/>
<comment type="catalytic activity">
    <reaction evidence="6 7">
        <text>(2-aminoethyl)phosphonate + pyruvate = phosphonoacetaldehyde + L-alanine</text>
        <dbReference type="Rhea" id="RHEA:17021"/>
        <dbReference type="ChEBI" id="CHEBI:15361"/>
        <dbReference type="ChEBI" id="CHEBI:57418"/>
        <dbReference type="ChEBI" id="CHEBI:57972"/>
        <dbReference type="ChEBI" id="CHEBI:58383"/>
        <dbReference type="EC" id="2.6.1.37"/>
    </reaction>
</comment>
<keyword evidence="5 7" id="KW-0670">Pyruvate</keyword>
<keyword evidence="2 7" id="KW-0032">Aminotransferase</keyword>
<reference evidence="11 12" key="1">
    <citation type="submission" date="2019-02" db="EMBL/GenBank/DDBJ databases">
        <title>Genomic Encyclopedia of Type Strains, Phase IV (KMG-IV): sequencing the most valuable type-strain genomes for metagenomic binning, comparative biology and taxonomic classification.</title>
        <authorList>
            <person name="Goeker M."/>
        </authorList>
    </citation>
    <scope>NUCLEOTIDE SEQUENCE [LARGE SCALE GENOMIC DNA]</scope>
    <source>
        <strain evidence="11 12">DSM 29486</strain>
    </source>
</reference>
<comment type="caution">
    <text evidence="11">The sequence shown here is derived from an EMBL/GenBank/DDBJ whole genome shotgun (WGS) entry which is preliminary data.</text>
</comment>
<dbReference type="NCBIfam" id="NF010006">
    <property type="entry name" value="PRK13479.1"/>
    <property type="match status" value="1"/>
</dbReference>
<keyword evidence="4 7" id="KW-0663">Pyridoxal phosphate</keyword>
<comment type="subunit">
    <text evidence="7">Homodimer.</text>
</comment>
<dbReference type="AlphaFoldDB" id="A0A4V2F5Y1"/>
<dbReference type="GO" id="GO:0019700">
    <property type="term" value="P:organic phosphonate catabolic process"/>
    <property type="evidence" value="ECO:0007669"/>
    <property type="project" value="UniProtKB-UniRule"/>
</dbReference>
<dbReference type="Gene3D" id="3.90.1150.10">
    <property type="entry name" value="Aspartate Aminotransferase, domain 1"/>
    <property type="match status" value="1"/>
</dbReference>
<name>A0A4V2F5Y1_9FIRM</name>
<dbReference type="InterPro" id="IPR015421">
    <property type="entry name" value="PyrdxlP-dep_Trfase_major"/>
</dbReference>
<evidence type="ECO:0000259" key="10">
    <source>
        <dbReference type="Pfam" id="PF00266"/>
    </source>
</evidence>
<dbReference type="RefSeq" id="WP_130435514.1">
    <property type="nucleotide sequence ID" value="NZ_SGXF01000004.1"/>
</dbReference>
<gene>
    <name evidence="7" type="primary">phnW</name>
    <name evidence="11" type="ORF">EV209_2241</name>
</gene>
<feature type="domain" description="Aminotransferase class V" evidence="10">
    <location>
        <begin position="35"/>
        <end position="329"/>
    </location>
</feature>
<evidence type="ECO:0000313" key="12">
    <source>
        <dbReference type="Proteomes" id="UP000292927"/>
    </source>
</evidence>
<dbReference type="OrthoDB" id="389074at2"/>
<organism evidence="11 12">
    <name type="scientific">Cuneatibacter caecimuris</name>
    <dbReference type="NCBI Taxonomy" id="1796618"/>
    <lineage>
        <taxon>Bacteria</taxon>
        <taxon>Bacillati</taxon>
        <taxon>Bacillota</taxon>
        <taxon>Clostridia</taxon>
        <taxon>Lachnospirales</taxon>
        <taxon>Lachnospiraceae</taxon>
        <taxon>Cuneatibacter</taxon>
    </lineage>
</organism>
<comment type="function">
    <text evidence="7">Involved in phosphonate degradation.</text>
</comment>
<feature type="modified residue" description="N6-(pyridoxal phosphate)lysine" evidence="7 9">
    <location>
        <position position="192"/>
    </location>
</feature>
<dbReference type="Proteomes" id="UP000292927">
    <property type="component" value="Unassembled WGS sequence"/>
</dbReference>
<evidence type="ECO:0000256" key="1">
    <source>
        <dbReference type="ARBA" id="ARBA00001933"/>
    </source>
</evidence>
<dbReference type="NCBIfam" id="TIGR02326">
    <property type="entry name" value="transamin_PhnW"/>
    <property type="match status" value="1"/>
</dbReference>
<evidence type="ECO:0000256" key="3">
    <source>
        <dbReference type="ARBA" id="ARBA00022679"/>
    </source>
</evidence>
<evidence type="ECO:0000256" key="7">
    <source>
        <dbReference type="HAMAP-Rule" id="MF_01376"/>
    </source>
</evidence>
<evidence type="ECO:0000256" key="5">
    <source>
        <dbReference type="ARBA" id="ARBA00023317"/>
    </source>
</evidence>